<reference evidence="1" key="1">
    <citation type="submission" date="2019-12" db="EMBL/GenBank/DDBJ databases">
        <authorList>
            <person name="Cremers G."/>
        </authorList>
    </citation>
    <scope>NUCLEOTIDE SEQUENCE</scope>
    <source>
        <strain evidence="1">Mbul1</strain>
        <plasmid evidence="1">3</plasmid>
    </source>
</reference>
<sequence>MPLYKLANIFLICSSIYLSGCGTYVPQLHEAWEEADIDDPLVLRIKQSIYCEIRRAVHSVDTGRLNYNQIDDRYIPKNYGAQLTLTLQVDETGAANPGLSVSRGLGGTDLFTFSGGATLSSQATRIDKYYSFFSTASLKSPLGGFDSSCGYPQLDGTTKPLDRHGSSLLFSEDLGISTWLYNAVRQQIVIPSDKFPNSQTSKVDVLSYQVKFTVITTGTANPTYKIVNLSTGNGASLLSANRTRMHDFLLTLGPDVETELAPSKDKRRRTITSPGDAAFSLHLSSEIGAAVASAVRSSVR</sequence>
<name>A0A679JII0_9HYPH</name>
<dbReference type="AlphaFoldDB" id="A0A679JII0"/>
<proteinExistence type="predicted"/>
<dbReference type="EMBL" id="LR743506">
    <property type="protein sequence ID" value="CAA2108992.1"/>
    <property type="molecule type" value="Genomic_DNA"/>
</dbReference>
<gene>
    <name evidence="1" type="ORF">MBUL_04485</name>
</gene>
<accession>A0A679JII0</accession>
<keyword evidence="1" id="KW-0614">Plasmid</keyword>
<geneLocation type="plasmid" evidence="1">
    <name>3</name>
</geneLocation>
<organism evidence="1">
    <name type="scientific">Methylobacterium bullatum</name>
    <dbReference type="NCBI Taxonomy" id="570505"/>
    <lineage>
        <taxon>Bacteria</taxon>
        <taxon>Pseudomonadati</taxon>
        <taxon>Pseudomonadota</taxon>
        <taxon>Alphaproteobacteria</taxon>
        <taxon>Hyphomicrobiales</taxon>
        <taxon>Methylobacteriaceae</taxon>
        <taxon>Methylobacterium</taxon>
    </lineage>
</organism>
<protein>
    <submittedName>
        <fullName evidence="1">Uncharacterized protein</fullName>
    </submittedName>
</protein>
<evidence type="ECO:0000313" key="1">
    <source>
        <dbReference type="EMBL" id="CAA2108992.1"/>
    </source>
</evidence>